<comment type="caution">
    <text evidence="1">The sequence shown here is derived from an EMBL/GenBank/DDBJ whole genome shotgun (WGS) entry which is preliminary data.</text>
</comment>
<sequence>MARLVRITSEKKAYVRLLRLQQNMSFRSVASAAGISKSSVWRICNNDSLRNEVKGNRAGRPDIITERQIRGILRRVEKLRGTYGNFTVRTIMRHESLDPRAVSWRTISLSLTK</sequence>
<organism evidence="1 2">
    <name type="scientific">Holothuria leucospilota</name>
    <name type="common">Black long sea cucumber</name>
    <name type="synonym">Mertensiothuria leucospilota</name>
    <dbReference type="NCBI Taxonomy" id="206669"/>
    <lineage>
        <taxon>Eukaryota</taxon>
        <taxon>Metazoa</taxon>
        <taxon>Echinodermata</taxon>
        <taxon>Eleutherozoa</taxon>
        <taxon>Echinozoa</taxon>
        <taxon>Holothuroidea</taxon>
        <taxon>Aspidochirotacea</taxon>
        <taxon>Aspidochirotida</taxon>
        <taxon>Holothuriidae</taxon>
        <taxon>Holothuria</taxon>
    </lineage>
</organism>
<evidence type="ECO:0000313" key="1">
    <source>
        <dbReference type="EMBL" id="KAJ8049082.1"/>
    </source>
</evidence>
<protein>
    <recommendedName>
        <fullName evidence="3">Transposase</fullName>
    </recommendedName>
</protein>
<reference evidence="1" key="1">
    <citation type="submission" date="2021-10" db="EMBL/GenBank/DDBJ databases">
        <title>Tropical sea cucumber genome reveals ecological adaptation and Cuvierian tubules defense mechanism.</title>
        <authorList>
            <person name="Chen T."/>
        </authorList>
    </citation>
    <scope>NUCLEOTIDE SEQUENCE</scope>
    <source>
        <strain evidence="1">Nanhai2018</strain>
        <tissue evidence="1">Muscle</tissue>
    </source>
</reference>
<dbReference type="AlphaFoldDB" id="A0A9Q1CNP3"/>
<accession>A0A9Q1CNP3</accession>
<name>A0A9Q1CNP3_HOLLE</name>
<evidence type="ECO:0000313" key="2">
    <source>
        <dbReference type="Proteomes" id="UP001152320"/>
    </source>
</evidence>
<keyword evidence="2" id="KW-1185">Reference proteome</keyword>
<dbReference type="Proteomes" id="UP001152320">
    <property type="component" value="Chromosome 1"/>
</dbReference>
<gene>
    <name evidence="1" type="ORF">HOLleu_01657</name>
</gene>
<evidence type="ECO:0008006" key="3">
    <source>
        <dbReference type="Google" id="ProtNLM"/>
    </source>
</evidence>
<dbReference type="EMBL" id="JAIZAY010000001">
    <property type="protein sequence ID" value="KAJ8049082.1"/>
    <property type="molecule type" value="Genomic_DNA"/>
</dbReference>
<proteinExistence type="predicted"/>